<dbReference type="EMBL" id="PYAL01000009">
    <property type="protein sequence ID" value="RXN83859.1"/>
    <property type="molecule type" value="Genomic_DNA"/>
</dbReference>
<dbReference type="RefSeq" id="WP_129153970.1">
    <property type="nucleotide sequence ID" value="NZ_JBHSDO010000015.1"/>
</dbReference>
<keyword evidence="1" id="KW-0472">Membrane</keyword>
<protein>
    <recommendedName>
        <fullName evidence="4">Glucosyltransferase GtrII-like protein</fullName>
    </recommendedName>
</protein>
<dbReference type="Proteomes" id="UP000290849">
    <property type="component" value="Unassembled WGS sequence"/>
</dbReference>
<feature type="transmembrane region" description="Helical" evidence="1">
    <location>
        <begin position="153"/>
        <end position="179"/>
    </location>
</feature>
<feature type="transmembrane region" description="Helical" evidence="1">
    <location>
        <begin position="96"/>
        <end position="114"/>
    </location>
</feature>
<feature type="transmembrane region" description="Helical" evidence="1">
    <location>
        <begin position="287"/>
        <end position="308"/>
    </location>
</feature>
<dbReference type="Pfam" id="PF14264">
    <property type="entry name" value="Glucos_trans_II"/>
    <property type="match status" value="1"/>
</dbReference>
<feature type="transmembrane region" description="Helical" evidence="1">
    <location>
        <begin position="349"/>
        <end position="368"/>
    </location>
</feature>
<dbReference type="InterPro" id="IPR025686">
    <property type="entry name" value="Glucos_trans_II"/>
</dbReference>
<dbReference type="AlphaFoldDB" id="A0A4Q1HD82"/>
<evidence type="ECO:0000313" key="2">
    <source>
        <dbReference type="EMBL" id="RXN83859.1"/>
    </source>
</evidence>
<comment type="caution">
    <text evidence="2">The sequence shown here is derived from an EMBL/GenBank/DDBJ whole genome shotgun (WGS) entry which is preliminary data.</text>
</comment>
<name>A0A4Q1HD82_9BURK</name>
<evidence type="ECO:0000313" key="3">
    <source>
        <dbReference type="Proteomes" id="UP000290849"/>
    </source>
</evidence>
<keyword evidence="1" id="KW-1133">Transmembrane helix</keyword>
<sequence length="497" mass="54316">MSRSFPRRPFSAALILFGLILWPILHADRLYIDDMGRASDGYLGWGSDGRPLANVMMEVINAGTPLTDITPIPQLGALLLLAALAALLARRLNLQGSWLPALCALPLAGSPYYLENLSYKFDVLTMTTAMTLAAIAALDPMRGGWWQVPRKMLFLLMALCLYQPAANVYVLLVIAQVIIGQLRNLEPTELLRQVASQLGGTMLACILYVMVLKHTVSGGYSASHSAIDPAIFFENLRRFWRYIWVTLTTMRGWVLLALAGISVPVTLLGALYYAVRQWPRAGAGVRVALCLAVPLLPLSLLVAPWGPMLVLAQPVFAPRVMMGFGALMTVSALILSTAVPLLRGDRRHVIGLLILPAAVMVVIASVYGNSLEQQKAYEDNLSGNMVDDVAALRARMPLEGIALVGQAGHPPIVKHNLRKHPILAELLPVHLTQGWGWAEDQLRMFGRVPPMRPIAPETAAALAGEKPDIVRASYRVYVRDRIAIFVFKPSGEPPPVR</sequence>
<reference evidence="2 3" key="1">
    <citation type="journal article" date="2017" name="Int. J. Syst. Evol. Microbiol.">
        <title>Achromobacter aloeverae sp. nov., isolated from the root of Aloe vera (L.) Burm.f.</title>
        <authorList>
            <person name="Kuncharoen N."/>
            <person name="Muramatsu Y."/>
            <person name="Shibata C."/>
            <person name="Kamakura Y."/>
            <person name="Nakagawa Y."/>
            <person name="Tanasupawat S."/>
        </authorList>
    </citation>
    <scope>NUCLEOTIDE SEQUENCE [LARGE SCALE GENOMIC DNA]</scope>
    <source>
        <strain evidence="2 3">AVA-1</strain>
    </source>
</reference>
<dbReference type="OrthoDB" id="1317478at2"/>
<gene>
    <name evidence="2" type="ORF">C7R54_26735</name>
</gene>
<evidence type="ECO:0008006" key="4">
    <source>
        <dbReference type="Google" id="ProtNLM"/>
    </source>
</evidence>
<feature type="transmembrane region" description="Helical" evidence="1">
    <location>
        <begin position="72"/>
        <end position="89"/>
    </location>
</feature>
<feature type="transmembrane region" description="Helical" evidence="1">
    <location>
        <begin position="120"/>
        <end position="141"/>
    </location>
</feature>
<accession>A0A4Q1HD82</accession>
<feature type="transmembrane region" description="Helical" evidence="1">
    <location>
        <begin position="253"/>
        <end position="275"/>
    </location>
</feature>
<keyword evidence="3" id="KW-1185">Reference proteome</keyword>
<proteinExistence type="predicted"/>
<keyword evidence="1" id="KW-0812">Transmembrane</keyword>
<organism evidence="2 3">
    <name type="scientific">Achromobacter aloeverae</name>
    <dbReference type="NCBI Taxonomy" id="1750518"/>
    <lineage>
        <taxon>Bacteria</taxon>
        <taxon>Pseudomonadati</taxon>
        <taxon>Pseudomonadota</taxon>
        <taxon>Betaproteobacteria</taxon>
        <taxon>Burkholderiales</taxon>
        <taxon>Alcaligenaceae</taxon>
        <taxon>Achromobacter</taxon>
    </lineage>
</organism>
<evidence type="ECO:0000256" key="1">
    <source>
        <dbReference type="SAM" id="Phobius"/>
    </source>
</evidence>
<feature type="transmembrane region" description="Helical" evidence="1">
    <location>
        <begin position="320"/>
        <end position="342"/>
    </location>
</feature>